<evidence type="ECO:0000259" key="2">
    <source>
        <dbReference type="PROSITE" id="PS50110"/>
    </source>
</evidence>
<dbReference type="Gene3D" id="1.10.10.10">
    <property type="entry name" value="Winged helix-like DNA-binding domain superfamily/Winged helix DNA-binding domain"/>
    <property type="match status" value="1"/>
</dbReference>
<evidence type="ECO:0000313" key="3">
    <source>
        <dbReference type="EMBL" id="CAB4947555.1"/>
    </source>
</evidence>
<feature type="domain" description="Response regulatory" evidence="2">
    <location>
        <begin position="5"/>
        <end position="114"/>
    </location>
</feature>
<dbReference type="GO" id="GO:0003677">
    <property type="term" value="F:DNA binding"/>
    <property type="evidence" value="ECO:0007669"/>
    <property type="project" value="UniProtKB-KW"/>
</dbReference>
<dbReference type="AlphaFoldDB" id="A0A6J7JWC4"/>
<dbReference type="InterPro" id="IPR036388">
    <property type="entry name" value="WH-like_DNA-bd_sf"/>
</dbReference>
<dbReference type="GO" id="GO:0006355">
    <property type="term" value="P:regulation of DNA-templated transcription"/>
    <property type="evidence" value="ECO:0007669"/>
    <property type="project" value="InterPro"/>
</dbReference>
<dbReference type="PANTHER" id="PTHR43214">
    <property type="entry name" value="TWO-COMPONENT RESPONSE REGULATOR"/>
    <property type="match status" value="1"/>
</dbReference>
<dbReference type="SUPFAM" id="SSF46894">
    <property type="entry name" value="C-terminal effector domain of the bipartite response regulators"/>
    <property type="match status" value="1"/>
</dbReference>
<dbReference type="PROSITE" id="PS50110">
    <property type="entry name" value="RESPONSE_REGULATORY"/>
    <property type="match status" value="1"/>
</dbReference>
<dbReference type="InterPro" id="IPR000792">
    <property type="entry name" value="Tscrpt_reg_LuxR_C"/>
</dbReference>
<dbReference type="InterPro" id="IPR001789">
    <property type="entry name" value="Sig_transdc_resp-reg_receiver"/>
</dbReference>
<dbReference type="Gene3D" id="3.40.50.2300">
    <property type="match status" value="1"/>
</dbReference>
<dbReference type="SMART" id="SM00421">
    <property type="entry name" value="HTH_LUXR"/>
    <property type="match status" value="1"/>
</dbReference>
<sequence>MTGVRALVVENDPFTLTSVVGALEYQRVSVVASATAAYEALELQREYMPDVALLDLDLGIGPTGVDLAHALRIRQPEIGLVILSTYRDPRLVAPGMVVPPRGTTYLSKADIKDFSLIVASVISAARNPLSSRTPVPHSLPPLSEAQFDVLRFVADGMSTQAIAHERQVSVKAVEQTISRLSEILEVPRDSSTNQRVQLARAYLELAGKIPELGR</sequence>
<dbReference type="EMBL" id="CAFBNF010000135">
    <property type="protein sequence ID" value="CAB4947555.1"/>
    <property type="molecule type" value="Genomic_DNA"/>
</dbReference>
<dbReference type="InterPro" id="IPR016032">
    <property type="entry name" value="Sig_transdc_resp-reg_C-effctor"/>
</dbReference>
<dbReference type="SUPFAM" id="SSF52172">
    <property type="entry name" value="CheY-like"/>
    <property type="match status" value="1"/>
</dbReference>
<dbReference type="Pfam" id="PF00072">
    <property type="entry name" value="Response_reg"/>
    <property type="match status" value="1"/>
</dbReference>
<gene>
    <name evidence="3" type="ORF">UFOPK3773_01218</name>
</gene>
<accession>A0A6J7JWC4</accession>
<proteinExistence type="predicted"/>
<dbReference type="InterPro" id="IPR039420">
    <property type="entry name" value="WalR-like"/>
</dbReference>
<dbReference type="InterPro" id="IPR011006">
    <property type="entry name" value="CheY-like_superfamily"/>
</dbReference>
<keyword evidence="1" id="KW-0238">DNA-binding</keyword>
<evidence type="ECO:0000256" key="1">
    <source>
        <dbReference type="ARBA" id="ARBA00023125"/>
    </source>
</evidence>
<dbReference type="SMART" id="SM00448">
    <property type="entry name" value="REC"/>
    <property type="match status" value="1"/>
</dbReference>
<organism evidence="3">
    <name type="scientific">freshwater metagenome</name>
    <dbReference type="NCBI Taxonomy" id="449393"/>
    <lineage>
        <taxon>unclassified sequences</taxon>
        <taxon>metagenomes</taxon>
        <taxon>ecological metagenomes</taxon>
    </lineage>
</organism>
<dbReference type="GO" id="GO:0000160">
    <property type="term" value="P:phosphorelay signal transduction system"/>
    <property type="evidence" value="ECO:0007669"/>
    <property type="project" value="InterPro"/>
</dbReference>
<reference evidence="3" key="1">
    <citation type="submission" date="2020-05" db="EMBL/GenBank/DDBJ databases">
        <authorList>
            <person name="Chiriac C."/>
            <person name="Salcher M."/>
            <person name="Ghai R."/>
            <person name="Kavagutti S V."/>
        </authorList>
    </citation>
    <scope>NUCLEOTIDE SEQUENCE</scope>
</reference>
<name>A0A6J7JWC4_9ZZZZ</name>
<protein>
    <submittedName>
        <fullName evidence="3">Unannotated protein</fullName>
    </submittedName>
</protein>